<dbReference type="GO" id="GO:0006753">
    <property type="term" value="P:nucleoside phosphate metabolic process"/>
    <property type="evidence" value="ECO:0007669"/>
    <property type="project" value="TreeGrafter"/>
</dbReference>
<dbReference type="GO" id="GO:0019693">
    <property type="term" value="P:ribose phosphate metabolic process"/>
    <property type="evidence" value="ECO:0007669"/>
    <property type="project" value="TreeGrafter"/>
</dbReference>
<dbReference type="CDD" id="cd24158">
    <property type="entry name" value="NUDIX_ADPRase_Rv1700"/>
    <property type="match status" value="1"/>
</dbReference>
<proteinExistence type="predicted"/>
<dbReference type="SUPFAM" id="SSF55811">
    <property type="entry name" value="Nudix"/>
    <property type="match status" value="1"/>
</dbReference>
<evidence type="ECO:0000313" key="4">
    <source>
        <dbReference type="Proteomes" id="UP000605670"/>
    </source>
</evidence>
<dbReference type="EMBL" id="BMEM01000001">
    <property type="protein sequence ID" value="GGF48604.1"/>
    <property type="molecule type" value="Genomic_DNA"/>
</dbReference>
<dbReference type="AlphaFoldDB" id="A0A917BK19"/>
<dbReference type="PANTHER" id="PTHR11839:SF31">
    <property type="entry name" value="ADP-RIBOSE PYROPHOSPHATASE"/>
    <property type="match status" value="1"/>
</dbReference>
<comment type="caution">
    <text evidence="3">The sequence shown here is derived from an EMBL/GenBank/DDBJ whole genome shotgun (WGS) entry which is preliminary data.</text>
</comment>
<dbReference type="PROSITE" id="PS51462">
    <property type="entry name" value="NUDIX"/>
    <property type="match status" value="1"/>
</dbReference>
<dbReference type="GO" id="GO:0016787">
    <property type="term" value="F:hydrolase activity"/>
    <property type="evidence" value="ECO:0007669"/>
    <property type="project" value="UniProtKB-KW"/>
</dbReference>
<evidence type="ECO:0000256" key="1">
    <source>
        <dbReference type="ARBA" id="ARBA00022801"/>
    </source>
</evidence>
<evidence type="ECO:0000259" key="2">
    <source>
        <dbReference type="PROSITE" id="PS51462"/>
    </source>
</evidence>
<reference evidence="3" key="2">
    <citation type="submission" date="2020-09" db="EMBL/GenBank/DDBJ databases">
        <authorList>
            <person name="Sun Q."/>
            <person name="Zhou Y."/>
        </authorList>
    </citation>
    <scope>NUCLEOTIDE SEQUENCE</scope>
    <source>
        <strain evidence="3">CGMCC 1.12160</strain>
    </source>
</reference>
<dbReference type="InterPro" id="IPR015797">
    <property type="entry name" value="NUDIX_hydrolase-like_dom_sf"/>
</dbReference>
<dbReference type="Gene3D" id="3.90.79.10">
    <property type="entry name" value="Nucleoside Triphosphate Pyrophosphohydrolase"/>
    <property type="match status" value="1"/>
</dbReference>
<dbReference type="Proteomes" id="UP000605670">
    <property type="component" value="Unassembled WGS sequence"/>
</dbReference>
<feature type="domain" description="Nudix hydrolase" evidence="2">
    <location>
        <begin position="58"/>
        <end position="200"/>
    </location>
</feature>
<dbReference type="Pfam" id="PF00293">
    <property type="entry name" value="NUDIX"/>
    <property type="match status" value="1"/>
</dbReference>
<name>A0A917BK19_9MICO</name>
<accession>A0A917BK19</accession>
<sequence>MTLDAPRLTAADLRDRHEAAPVLRSEVALEGRVWDVRRDTLRLVGSGVDTEVVREYVAHTGAVGVVALRTDRELPEIFVIQQYRHPVRAHDWEIPAGLLDVPGEDPLVAARRELAEEADLVAGTWEELVSFTPSPGGLDEVITVYLATDLADVPEADRHEREHEEAGMPCGWVSLEDAVAAVLGGQVRNGALIIAVLALDRLRP</sequence>
<gene>
    <name evidence="3" type="ORF">GCM10011366_15570</name>
</gene>
<evidence type="ECO:0000313" key="3">
    <source>
        <dbReference type="EMBL" id="GGF48604.1"/>
    </source>
</evidence>
<dbReference type="PANTHER" id="PTHR11839">
    <property type="entry name" value="UDP/ADP-SUGAR PYROPHOSPHATASE"/>
    <property type="match status" value="1"/>
</dbReference>
<keyword evidence="4" id="KW-1185">Reference proteome</keyword>
<reference evidence="3" key="1">
    <citation type="journal article" date="2014" name="Int. J. Syst. Evol. Microbiol.">
        <title>Complete genome sequence of Corynebacterium casei LMG S-19264T (=DSM 44701T), isolated from a smear-ripened cheese.</title>
        <authorList>
            <consortium name="US DOE Joint Genome Institute (JGI-PGF)"/>
            <person name="Walter F."/>
            <person name="Albersmeier A."/>
            <person name="Kalinowski J."/>
            <person name="Ruckert C."/>
        </authorList>
    </citation>
    <scope>NUCLEOTIDE SEQUENCE</scope>
    <source>
        <strain evidence="3">CGMCC 1.12160</strain>
    </source>
</reference>
<dbReference type="InterPro" id="IPR000086">
    <property type="entry name" value="NUDIX_hydrolase_dom"/>
</dbReference>
<dbReference type="GO" id="GO:0005829">
    <property type="term" value="C:cytosol"/>
    <property type="evidence" value="ECO:0007669"/>
    <property type="project" value="TreeGrafter"/>
</dbReference>
<organism evidence="3 4">
    <name type="scientific">Ornithinimicrobium tianjinense</name>
    <dbReference type="NCBI Taxonomy" id="1195761"/>
    <lineage>
        <taxon>Bacteria</taxon>
        <taxon>Bacillati</taxon>
        <taxon>Actinomycetota</taxon>
        <taxon>Actinomycetes</taxon>
        <taxon>Micrococcales</taxon>
        <taxon>Ornithinimicrobiaceae</taxon>
        <taxon>Ornithinimicrobium</taxon>
    </lineage>
</organism>
<dbReference type="RefSeq" id="WP_188429292.1">
    <property type="nucleotide sequence ID" value="NZ_BAABKH010000005.1"/>
</dbReference>
<keyword evidence="1 3" id="KW-0378">Hydrolase</keyword>
<protein>
    <submittedName>
        <fullName evidence="3">NUDIX hydrolase</fullName>
    </submittedName>
</protein>